<evidence type="ECO:0000313" key="3">
    <source>
        <dbReference type="Proteomes" id="UP000190092"/>
    </source>
</evidence>
<dbReference type="AlphaFoldDB" id="A0A1T4MWQ8"/>
<gene>
    <name evidence="2" type="ORF">SAMN02745126_01995</name>
</gene>
<feature type="chain" id="PRO_5012572063" evidence="1">
    <location>
        <begin position="24"/>
        <end position="127"/>
    </location>
</feature>
<proteinExistence type="predicted"/>
<dbReference type="RefSeq" id="WP_085933728.1">
    <property type="nucleotide sequence ID" value="NZ_FUWJ01000002.1"/>
</dbReference>
<feature type="signal peptide" evidence="1">
    <location>
        <begin position="1"/>
        <end position="23"/>
    </location>
</feature>
<accession>A0A1T4MWQ8</accession>
<reference evidence="3" key="1">
    <citation type="submission" date="2017-02" db="EMBL/GenBank/DDBJ databases">
        <authorList>
            <person name="Varghese N."/>
            <person name="Submissions S."/>
        </authorList>
    </citation>
    <scope>NUCLEOTIDE SEQUENCE [LARGE SCALE GENOMIC DNA]</scope>
    <source>
        <strain evidence="3">ATCC 27094</strain>
    </source>
</reference>
<organism evidence="2 3">
    <name type="scientific">Enhydrobacter aerosaccus</name>
    <dbReference type="NCBI Taxonomy" id="225324"/>
    <lineage>
        <taxon>Bacteria</taxon>
        <taxon>Pseudomonadati</taxon>
        <taxon>Pseudomonadota</taxon>
        <taxon>Alphaproteobacteria</taxon>
        <taxon>Hyphomicrobiales</taxon>
        <taxon>Enhydrobacter</taxon>
    </lineage>
</organism>
<dbReference type="EMBL" id="FUWJ01000002">
    <property type="protein sequence ID" value="SJZ71286.1"/>
    <property type="molecule type" value="Genomic_DNA"/>
</dbReference>
<protein>
    <submittedName>
        <fullName evidence="2">Uncharacterized protein</fullName>
    </submittedName>
</protein>
<dbReference type="Proteomes" id="UP000190092">
    <property type="component" value="Unassembled WGS sequence"/>
</dbReference>
<keyword evidence="3" id="KW-1185">Reference proteome</keyword>
<name>A0A1T4MWQ8_9HYPH</name>
<dbReference type="OrthoDB" id="7376161at2"/>
<evidence type="ECO:0000313" key="2">
    <source>
        <dbReference type="EMBL" id="SJZ71286.1"/>
    </source>
</evidence>
<sequence>MTSLRSIAAVAVGSLVAAVVAHAAPPYVSGPAQDRAQEACLKQEVKPNSTVWELCLSHVGRAYEWGEPALAKQLAKAAGDAKESCLDEGYDAESTGYRTCVSREMDARSQLMILGDDSSGDNVAQTQ</sequence>
<keyword evidence="1" id="KW-0732">Signal</keyword>
<evidence type="ECO:0000256" key="1">
    <source>
        <dbReference type="SAM" id="SignalP"/>
    </source>
</evidence>